<dbReference type="InterPro" id="IPR045851">
    <property type="entry name" value="AMP-bd_C_sf"/>
</dbReference>
<proteinExistence type="inferred from homology"/>
<feature type="domain" description="AMP-dependent synthetase/ligase" evidence="3">
    <location>
        <begin position="127"/>
        <end position="300"/>
    </location>
</feature>
<name>A0ABP8V8A6_9GAMM</name>
<protein>
    <submittedName>
        <fullName evidence="5">Uncharacterized protein</fullName>
    </submittedName>
</protein>
<reference evidence="6" key="1">
    <citation type="journal article" date="2019" name="Int. J. Syst. Evol. Microbiol.">
        <title>The Global Catalogue of Microorganisms (GCM) 10K type strain sequencing project: providing services to taxonomists for standard genome sequencing and annotation.</title>
        <authorList>
            <consortium name="The Broad Institute Genomics Platform"/>
            <consortium name="The Broad Institute Genome Sequencing Center for Infectious Disease"/>
            <person name="Wu L."/>
            <person name="Ma J."/>
        </authorList>
    </citation>
    <scope>NUCLEOTIDE SEQUENCE [LARGE SCALE GENOMIC DNA]</scope>
    <source>
        <strain evidence="6">JCM 17805</strain>
    </source>
</reference>
<dbReference type="Gene3D" id="3.30.300.30">
    <property type="match status" value="1"/>
</dbReference>
<dbReference type="Pfam" id="PF13193">
    <property type="entry name" value="AMP-binding_C"/>
    <property type="match status" value="1"/>
</dbReference>
<dbReference type="InterPro" id="IPR025110">
    <property type="entry name" value="AMP-bd_C"/>
</dbReference>
<sequence>MKKERNIFSIIESIPDDRVFLDDGHKTITYGQLKDRTRQLERDLSPLEGKICAITSDSKMSLACYLPVLSKVCRGLYLQPSGLSSEYLTDLYKEIGVSYRLDLRDNKFYLEKISDINSKEVLASGIILSTSGTSGQPKVLSYSLSSLMSKTKVDINRGSDFNWGLCYDLNRFAGLQVYLQAVSSGSTITPLKTCMPVAEQVDMCIRTGVNAISATPSYWRQLVMAPQLNKLNMRLITLGGEIADQSILTALRKAFPETRIVHIYASTEAGVGFSVKDGKEGFSLDRVQLENTNLSLKVIDNVLFIRSNSSAESILYGKIDIDGEGFIDTGDLVEKKEDRYIFKGRVSGTINVGGNKVLPEEIEKVLNSHPAVLISRVYPKKNSILGALVCAEVVLNAAVDNASFKNIDSQLKSCCKELLEPFKVPAIIKQVDNIEVSTAGKIIRSYE</sequence>
<dbReference type="InterPro" id="IPR042099">
    <property type="entry name" value="ANL_N_sf"/>
</dbReference>
<dbReference type="InterPro" id="IPR000873">
    <property type="entry name" value="AMP-dep_synth/lig_dom"/>
</dbReference>
<organism evidence="5 6">
    <name type="scientific">Kistimonas scapharcae</name>
    <dbReference type="NCBI Taxonomy" id="1036133"/>
    <lineage>
        <taxon>Bacteria</taxon>
        <taxon>Pseudomonadati</taxon>
        <taxon>Pseudomonadota</taxon>
        <taxon>Gammaproteobacteria</taxon>
        <taxon>Oceanospirillales</taxon>
        <taxon>Endozoicomonadaceae</taxon>
        <taxon>Kistimonas</taxon>
    </lineage>
</organism>
<dbReference type="PROSITE" id="PS00018">
    <property type="entry name" value="EF_HAND_1"/>
    <property type="match status" value="1"/>
</dbReference>
<dbReference type="RefSeq" id="WP_345199037.1">
    <property type="nucleotide sequence ID" value="NZ_BAABFL010000476.1"/>
</dbReference>
<comment type="caution">
    <text evidence="5">The sequence shown here is derived from an EMBL/GenBank/DDBJ whole genome shotgun (WGS) entry which is preliminary data.</text>
</comment>
<comment type="similarity">
    <text evidence="1">Belongs to the ATP-dependent AMP-binding enzyme family.</text>
</comment>
<keyword evidence="6" id="KW-1185">Reference proteome</keyword>
<keyword evidence="2" id="KW-0436">Ligase</keyword>
<dbReference type="Proteomes" id="UP001500604">
    <property type="component" value="Unassembled WGS sequence"/>
</dbReference>
<dbReference type="SUPFAM" id="SSF56801">
    <property type="entry name" value="Acetyl-CoA synthetase-like"/>
    <property type="match status" value="1"/>
</dbReference>
<accession>A0ABP8V8A6</accession>
<feature type="domain" description="AMP-binding enzyme C-terminal" evidence="4">
    <location>
        <begin position="361"/>
        <end position="441"/>
    </location>
</feature>
<gene>
    <name evidence="5" type="ORF">GCM10023116_47520</name>
</gene>
<dbReference type="EMBL" id="BAABFL010000476">
    <property type="protein sequence ID" value="GAA4652468.1"/>
    <property type="molecule type" value="Genomic_DNA"/>
</dbReference>
<dbReference type="PANTHER" id="PTHR43201">
    <property type="entry name" value="ACYL-COA SYNTHETASE"/>
    <property type="match status" value="1"/>
</dbReference>
<evidence type="ECO:0000256" key="2">
    <source>
        <dbReference type="ARBA" id="ARBA00022598"/>
    </source>
</evidence>
<dbReference type="InterPro" id="IPR018247">
    <property type="entry name" value="EF_Hand_1_Ca_BS"/>
</dbReference>
<evidence type="ECO:0000259" key="3">
    <source>
        <dbReference type="Pfam" id="PF00501"/>
    </source>
</evidence>
<evidence type="ECO:0000259" key="4">
    <source>
        <dbReference type="Pfam" id="PF13193"/>
    </source>
</evidence>
<dbReference type="Gene3D" id="3.40.50.12780">
    <property type="entry name" value="N-terminal domain of ligase-like"/>
    <property type="match status" value="1"/>
</dbReference>
<evidence type="ECO:0000313" key="5">
    <source>
        <dbReference type="EMBL" id="GAA4652468.1"/>
    </source>
</evidence>
<dbReference type="PANTHER" id="PTHR43201:SF5">
    <property type="entry name" value="MEDIUM-CHAIN ACYL-COA LIGASE ACSF2, MITOCHONDRIAL"/>
    <property type="match status" value="1"/>
</dbReference>
<evidence type="ECO:0000256" key="1">
    <source>
        <dbReference type="ARBA" id="ARBA00006432"/>
    </source>
</evidence>
<evidence type="ECO:0000313" key="6">
    <source>
        <dbReference type="Proteomes" id="UP001500604"/>
    </source>
</evidence>
<dbReference type="Pfam" id="PF00501">
    <property type="entry name" value="AMP-binding"/>
    <property type="match status" value="1"/>
</dbReference>